<evidence type="ECO:0000256" key="8">
    <source>
        <dbReference type="ARBA" id="ARBA00023136"/>
    </source>
</evidence>
<feature type="transmembrane region" description="Helical" evidence="9">
    <location>
        <begin position="416"/>
        <end position="442"/>
    </location>
</feature>
<feature type="transmembrane region" description="Helical" evidence="9">
    <location>
        <begin position="811"/>
        <end position="834"/>
    </location>
</feature>
<feature type="transmembrane region" description="Helical" evidence="9">
    <location>
        <begin position="731"/>
        <end position="748"/>
    </location>
</feature>
<keyword evidence="6" id="KW-0653">Protein transport</keyword>
<keyword evidence="7 9" id="KW-1133">Transmembrane helix</keyword>
<keyword evidence="4 9" id="KW-0812">Transmembrane</keyword>
<evidence type="ECO:0000313" key="10">
    <source>
        <dbReference type="EMBL" id="KAK8159154.1"/>
    </source>
</evidence>
<evidence type="ECO:0000256" key="5">
    <source>
        <dbReference type="ARBA" id="ARBA00022856"/>
    </source>
</evidence>
<feature type="transmembrane region" description="Helical" evidence="9">
    <location>
        <begin position="616"/>
        <end position="644"/>
    </location>
</feature>
<dbReference type="Pfam" id="PF03169">
    <property type="entry name" value="OPT"/>
    <property type="match status" value="1"/>
</dbReference>
<evidence type="ECO:0000256" key="1">
    <source>
        <dbReference type="ARBA" id="ARBA00004141"/>
    </source>
</evidence>
<keyword evidence="5" id="KW-0571">Peptide transport</keyword>
<feature type="transmembrane region" description="Helical" evidence="9">
    <location>
        <begin position="664"/>
        <end position="682"/>
    </location>
</feature>
<dbReference type="NCBIfam" id="TIGR00728">
    <property type="entry name" value="OPT_sfam"/>
    <property type="match status" value="1"/>
</dbReference>
<feature type="transmembrane region" description="Helical" evidence="9">
    <location>
        <begin position="702"/>
        <end position="719"/>
    </location>
</feature>
<name>A0ABR1XK33_9PEZI</name>
<organism evidence="10 11">
    <name type="scientific">Phyllosticta citrichinensis</name>
    <dbReference type="NCBI Taxonomy" id="1130410"/>
    <lineage>
        <taxon>Eukaryota</taxon>
        <taxon>Fungi</taxon>
        <taxon>Dikarya</taxon>
        <taxon>Ascomycota</taxon>
        <taxon>Pezizomycotina</taxon>
        <taxon>Dothideomycetes</taxon>
        <taxon>Dothideomycetes incertae sedis</taxon>
        <taxon>Botryosphaeriales</taxon>
        <taxon>Phyllostictaceae</taxon>
        <taxon>Phyllosticta</taxon>
    </lineage>
</organism>
<evidence type="ECO:0000256" key="7">
    <source>
        <dbReference type="ARBA" id="ARBA00022989"/>
    </source>
</evidence>
<evidence type="ECO:0000313" key="11">
    <source>
        <dbReference type="Proteomes" id="UP001456524"/>
    </source>
</evidence>
<accession>A0ABR1XK33</accession>
<keyword evidence="3" id="KW-0813">Transport</keyword>
<comment type="caution">
    <text evidence="10">The sequence shown here is derived from an EMBL/GenBank/DDBJ whole genome shotgun (WGS) entry which is preliminary data.</text>
</comment>
<evidence type="ECO:0000256" key="4">
    <source>
        <dbReference type="ARBA" id="ARBA00022692"/>
    </source>
</evidence>
<dbReference type="PANTHER" id="PTHR22601">
    <property type="entry name" value="ISP4 LIKE PROTEIN"/>
    <property type="match status" value="1"/>
</dbReference>
<feature type="transmembrane region" description="Helical" evidence="9">
    <location>
        <begin position="278"/>
        <end position="299"/>
    </location>
</feature>
<feature type="transmembrane region" description="Helical" evidence="9">
    <location>
        <begin position="496"/>
        <end position="515"/>
    </location>
</feature>
<dbReference type="NCBIfam" id="TIGR00727">
    <property type="entry name" value="ISP4_OPT"/>
    <property type="match status" value="1"/>
</dbReference>
<comment type="subcellular location">
    <subcellularLocation>
        <location evidence="1">Membrane</location>
        <topology evidence="1">Multi-pass membrane protein</topology>
    </subcellularLocation>
</comment>
<evidence type="ECO:0000256" key="2">
    <source>
        <dbReference type="ARBA" id="ARBA00008807"/>
    </source>
</evidence>
<gene>
    <name evidence="10" type="ORF">IWX90DRAFT_467361</name>
</gene>
<evidence type="ECO:0000256" key="9">
    <source>
        <dbReference type="SAM" id="Phobius"/>
    </source>
</evidence>
<protein>
    <submittedName>
        <fullName evidence="10">OPT oligopeptide transporter protein-domain-containing protein</fullName>
    </submittedName>
</protein>
<feature type="transmembrane region" description="Helical" evidence="9">
    <location>
        <begin position="553"/>
        <end position="577"/>
    </location>
</feature>
<feature type="transmembrane region" description="Helical" evidence="9">
    <location>
        <begin position="783"/>
        <end position="799"/>
    </location>
</feature>
<feature type="transmembrane region" description="Helical" evidence="9">
    <location>
        <begin position="583"/>
        <end position="604"/>
    </location>
</feature>
<dbReference type="Proteomes" id="UP001456524">
    <property type="component" value="Unassembled WGS sequence"/>
</dbReference>
<dbReference type="InterPro" id="IPR004648">
    <property type="entry name" value="Oligpept_transpt"/>
</dbReference>
<feature type="transmembrane region" description="Helical" evidence="9">
    <location>
        <begin position="243"/>
        <end position="266"/>
    </location>
</feature>
<dbReference type="EMBL" id="JBBWUH010000008">
    <property type="protein sequence ID" value="KAK8159154.1"/>
    <property type="molecule type" value="Genomic_DNA"/>
</dbReference>
<dbReference type="InterPro" id="IPR004813">
    <property type="entry name" value="OPT"/>
</dbReference>
<feature type="transmembrane region" description="Helical" evidence="9">
    <location>
        <begin position="760"/>
        <end position="777"/>
    </location>
</feature>
<evidence type="ECO:0000256" key="3">
    <source>
        <dbReference type="ARBA" id="ARBA00022448"/>
    </source>
</evidence>
<feature type="transmembrane region" description="Helical" evidence="9">
    <location>
        <begin position="345"/>
        <end position="362"/>
    </location>
</feature>
<feature type="transmembrane region" description="Helical" evidence="9">
    <location>
        <begin position="168"/>
        <end position="188"/>
    </location>
</feature>
<sequence>MDGDYSLGVTVTADDCPLGVAVIAEIADYCSLDATMAANDVSFLSTPTVLPPLRMLKPFCGDRELGVTDDTLTIAEEFASNLTLEETKDILENVLRMHEMDPNFPEEVLDKVRDFLSNDDVFACPQNHFVFIHEMKIEAALITNDSPYAEVRAVVSNTDDPTIPCSTVRAWVIGLFLVIIGAAINSLFDIRQPSIAIEANVAQLLAWPMGKAAAKYLPVWKFSVLGHHISLNPGPFNKKEHMLIAIMASNALDIPFTTFIIFSQYLPQYFNQGYAGQFGYQVLVALGTNFTGYGIAGFLRRFLVYPTYCVWPTSLVAIALNESFHSGGNPAVIGPKKRIYTASRLRWFTVVFVGMFIYFWFPNYLIQALSFFNWPTWIASNSVHLNAITGMRNGLGFNPLPTFDWNILSFHYTSPLVVPFFNSINGFLGMFMSSFGILALWYTNAFHTAHLPINSQRVFDRFGRHYNVSRAIDARGMFDRAKFEGYSPTYLGASYLVNYMMYFALYAATISYAFLYHRHEIWQGLCGLRLRKSEVLYKDVHNRLMAAYPEVPIRWYVVVLFFAVACAVGGITGWPTYTSPAVIFYGMALCLVFVTPIGIIQAVTGMQVSLSVLAEFIGGLIVSGNALAVNYFKGFGCITCSHALRFSHSLKLAHYVKLPPRPVFAAQLVACVASTFVCTAVMNFQMRGIPDVCREDQKSGFTCPNINTFFAATVIWGTIGPRKLFGKDGQYRMLLMAFPIGFVLPFVVHFVQRRYPARKWLRYVNVVVLLHGASRWAPYNLSYYWPHVPIAWLSMVYLKTRFLGFWSKYNYVTSAALSAGVAISAIVIFFTLQFPGVALPASWWGNRVSREGCEDPRSPCVLKPLQPGEAFGPRLGGF</sequence>
<keyword evidence="11" id="KW-1185">Reference proteome</keyword>
<comment type="similarity">
    <text evidence="2">Belongs to the oligopeptide OPT transporter family.</text>
</comment>
<keyword evidence="8 9" id="KW-0472">Membrane</keyword>
<proteinExistence type="inferred from homology"/>
<reference evidence="10 11" key="1">
    <citation type="journal article" date="2022" name="G3 (Bethesda)">
        <title>Enemy or ally: a genomic approach to elucidate the lifestyle of Phyllosticta citrichinaensis.</title>
        <authorList>
            <person name="Buijs V.A."/>
            <person name="Groenewald J.Z."/>
            <person name="Haridas S."/>
            <person name="LaButti K.M."/>
            <person name="Lipzen A."/>
            <person name="Martin F.M."/>
            <person name="Barry K."/>
            <person name="Grigoriev I.V."/>
            <person name="Crous P.W."/>
            <person name="Seidl M.F."/>
        </authorList>
    </citation>
    <scope>NUCLEOTIDE SEQUENCE [LARGE SCALE GENOMIC DNA]</scope>
    <source>
        <strain evidence="10 11">CBS 129764</strain>
    </source>
</reference>
<evidence type="ECO:0000256" key="6">
    <source>
        <dbReference type="ARBA" id="ARBA00022927"/>
    </source>
</evidence>